<dbReference type="InterPro" id="IPR037294">
    <property type="entry name" value="ABC_BtuC-like"/>
</dbReference>
<feature type="transmembrane region" description="Helical" evidence="6">
    <location>
        <begin position="12"/>
        <end position="32"/>
    </location>
</feature>
<evidence type="ECO:0000313" key="7">
    <source>
        <dbReference type="EMBL" id="MBO1265113.1"/>
    </source>
</evidence>
<feature type="transmembrane region" description="Helical" evidence="6">
    <location>
        <begin position="41"/>
        <end position="60"/>
    </location>
</feature>
<keyword evidence="5 6" id="KW-0472">Membrane</keyword>
<dbReference type="Pfam" id="PF02653">
    <property type="entry name" value="BPD_transp_2"/>
    <property type="match status" value="1"/>
</dbReference>
<dbReference type="PANTHER" id="PTHR43370:SF1">
    <property type="entry name" value="GUANOSINE ABC TRANSPORTER PERMEASE PROTEIN NUPQ"/>
    <property type="match status" value="1"/>
</dbReference>
<feature type="transmembrane region" description="Helical" evidence="6">
    <location>
        <begin position="277"/>
        <end position="296"/>
    </location>
</feature>
<dbReference type="GO" id="GO:0005886">
    <property type="term" value="C:plasma membrane"/>
    <property type="evidence" value="ECO:0007669"/>
    <property type="project" value="UniProtKB-SubCell"/>
</dbReference>
<feature type="transmembrane region" description="Helical" evidence="6">
    <location>
        <begin position="66"/>
        <end position="87"/>
    </location>
</feature>
<evidence type="ECO:0000256" key="4">
    <source>
        <dbReference type="ARBA" id="ARBA00022989"/>
    </source>
</evidence>
<comment type="subcellular location">
    <subcellularLocation>
        <location evidence="1">Cell membrane</location>
        <topology evidence="1">Multi-pass membrane protein</topology>
    </subcellularLocation>
</comment>
<feature type="transmembrane region" description="Helical" evidence="6">
    <location>
        <begin position="200"/>
        <end position="224"/>
    </location>
</feature>
<evidence type="ECO:0000256" key="6">
    <source>
        <dbReference type="SAM" id="Phobius"/>
    </source>
</evidence>
<proteinExistence type="predicted"/>
<evidence type="ECO:0000256" key="2">
    <source>
        <dbReference type="ARBA" id="ARBA00022475"/>
    </source>
</evidence>
<organism evidence="7 8">
    <name type="scientific">Proteiniclasticum aestuarii</name>
    <dbReference type="NCBI Taxonomy" id="2817862"/>
    <lineage>
        <taxon>Bacteria</taxon>
        <taxon>Bacillati</taxon>
        <taxon>Bacillota</taxon>
        <taxon>Clostridia</taxon>
        <taxon>Eubacteriales</taxon>
        <taxon>Clostridiaceae</taxon>
        <taxon>Proteiniclasticum</taxon>
    </lineage>
</organism>
<dbReference type="EMBL" id="JAFNJU010000006">
    <property type="protein sequence ID" value="MBO1265113.1"/>
    <property type="molecule type" value="Genomic_DNA"/>
</dbReference>
<dbReference type="CDD" id="cd06580">
    <property type="entry name" value="TM_PBP1_transp_TpRbsC_like"/>
    <property type="match status" value="1"/>
</dbReference>
<feature type="transmembrane region" description="Helical" evidence="6">
    <location>
        <begin position="244"/>
        <end position="265"/>
    </location>
</feature>
<evidence type="ECO:0000256" key="3">
    <source>
        <dbReference type="ARBA" id="ARBA00022692"/>
    </source>
</evidence>
<accession>A0A939HAX8</accession>
<dbReference type="PANTHER" id="PTHR43370">
    <property type="entry name" value="SUGAR ABC TRANSPORTER INTEGRAL MEMBRANE PROTEIN-RELATED"/>
    <property type="match status" value="1"/>
</dbReference>
<dbReference type="RefSeq" id="WP_207599638.1">
    <property type="nucleotide sequence ID" value="NZ_JAFNJU010000006.1"/>
</dbReference>
<protein>
    <submittedName>
        <fullName evidence="7">ABC transporter permease</fullName>
    </submittedName>
</protein>
<gene>
    <name evidence="7" type="ORF">J3A84_08755</name>
</gene>
<keyword evidence="2" id="KW-1003">Cell membrane</keyword>
<evidence type="ECO:0000313" key="8">
    <source>
        <dbReference type="Proteomes" id="UP000664218"/>
    </source>
</evidence>
<feature type="transmembrane region" description="Helical" evidence="6">
    <location>
        <begin position="94"/>
        <end position="115"/>
    </location>
</feature>
<keyword evidence="3 6" id="KW-0812">Transmembrane</keyword>
<reference evidence="7" key="1">
    <citation type="submission" date="2021-03" db="EMBL/GenBank/DDBJ databases">
        <title>Proteiniclasticum marinus sp. nov., isolated from tidal flat sediment.</title>
        <authorList>
            <person name="Namirimu T."/>
            <person name="Yang J.-A."/>
            <person name="Yang S.-H."/>
            <person name="Kim Y.-J."/>
            <person name="Kwon K.K."/>
        </authorList>
    </citation>
    <scope>NUCLEOTIDE SEQUENCE</scope>
    <source>
        <strain evidence="7">SCR006</strain>
    </source>
</reference>
<evidence type="ECO:0000256" key="1">
    <source>
        <dbReference type="ARBA" id="ARBA00004651"/>
    </source>
</evidence>
<keyword evidence="4 6" id="KW-1133">Transmembrane helix</keyword>
<dbReference type="InterPro" id="IPR001851">
    <property type="entry name" value="ABC_transp_permease"/>
</dbReference>
<dbReference type="AlphaFoldDB" id="A0A939HAX8"/>
<evidence type="ECO:0000256" key="5">
    <source>
        <dbReference type="ARBA" id="ARBA00023136"/>
    </source>
</evidence>
<sequence length="305" mass="32341">MNIIEQLLTSTFFYSVIRVSVPLLLPALGALVTNRAGVPNIGLEGIMLMSAFFGVVGSAFSGSAMVGLLAAIFMGIVMSLFLAYFTLKLKTNVILGGIALNLFSSSLTVFLLYILTGDKGTSASLASKTLPSIRLPIIEDIPFIGAVLSNHNVLVYVTFVIVVLVYILLQKTPLGQHIKAVGENENAAASVGINVNRTRIISFIICGVVCGIAGAFLSMGYVSWFSRDMTSGRGWIALAAEAMGRNTMVGTVLSSMLFGFASALANILQLQGLPTELVTILPNIITVVALVSYSVMKSKGGRKYE</sequence>
<keyword evidence="8" id="KW-1185">Reference proteome</keyword>
<comment type="caution">
    <text evidence="7">The sequence shown here is derived from an EMBL/GenBank/DDBJ whole genome shotgun (WGS) entry which is preliminary data.</text>
</comment>
<name>A0A939HAX8_9CLOT</name>
<dbReference type="GO" id="GO:0022857">
    <property type="term" value="F:transmembrane transporter activity"/>
    <property type="evidence" value="ECO:0007669"/>
    <property type="project" value="InterPro"/>
</dbReference>
<dbReference type="Proteomes" id="UP000664218">
    <property type="component" value="Unassembled WGS sequence"/>
</dbReference>
<feature type="transmembrane region" description="Helical" evidence="6">
    <location>
        <begin position="153"/>
        <end position="169"/>
    </location>
</feature>
<dbReference type="Gene3D" id="1.10.3470.10">
    <property type="entry name" value="ABC transporter involved in vitamin B12 uptake, BtuC"/>
    <property type="match status" value="1"/>
</dbReference>